<dbReference type="Gene3D" id="3.40.190.290">
    <property type="match status" value="1"/>
</dbReference>
<dbReference type="SUPFAM" id="SSF53850">
    <property type="entry name" value="Periplasmic binding protein-like II"/>
    <property type="match status" value="1"/>
</dbReference>
<evidence type="ECO:0000313" key="7">
    <source>
        <dbReference type="Proteomes" id="UP000182975"/>
    </source>
</evidence>
<evidence type="ECO:0000256" key="3">
    <source>
        <dbReference type="ARBA" id="ARBA00023125"/>
    </source>
</evidence>
<keyword evidence="7" id="KW-1185">Reference proteome</keyword>
<evidence type="ECO:0000256" key="2">
    <source>
        <dbReference type="ARBA" id="ARBA00023015"/>
    </source>
</evidence>
<keyword evidence="2" id="KW-0805">Transcription regulation</keyword>
<evidence type="ECO:0000256" key="1">
    <source>
        <dbReference type="ARBA" id="ARBA00009437"/>
    </source>
</evidence>
<dbReference type="Proteomes" id="UP000182975">
    <property type="component" value="Unassembled WGS sequence"/>
</dbReference>
<evidence type="ECO:0000259" key="5">
    <source>
        <dbReference type="PROSITE" id="PS50931"/>
    </source>
</evidence>
<evidence type="ECO:0000313" key="6">
    <source>
        <dbReference type="EMBL" id="SEO55246.1"/>
    </source>
</evidence>
<dbReference type="AlphaFoldDB" id="A0A172RZJ2"/>
<dbReference type="PROSITE" id="PS50931">
    <property type="entry name" value="HTH_LYSR"/>
    <property type="match status" value="1"/>
</dbReference>
<keyword evidence="3 6" id="KW-0238">DNA-binding</keyword>
<dbReference type="Gene3D" id="1.10.10.10">
    <property type="entry name" value="Winged helix-like DNA-binding domain superfamily/Winged helix DNA-binding domain"/>
    <property type="match status" value="1"/>
</dbReference>
<keyword evidence="4" id="KW-0804">Transcription</keyword>
<accession>A0A172RZJ2</accession>
<feature type="domain" description="HTH lysR-type" evidence="5">
    <location>
        <begin position="1"/>
        <end position="49"/>
    </location>
</feature>
<proteinExistence type="inferred from homology"/>
<dbReference type="InterPro" id="IPR005119">
    <property type="entry name" value="LysR_subst-bd"/>
</dbReference>
<protein>
    <submittedName>
        <fullName evidence="6">DNA-binding transcriptional regulator, LysR family</fullName>
    </submittedName>
</protein>
<dbReference type="Pfam" id="PF03466">
    <property type="entry name" value="LysR_substrate"/>
    <property type="match status" value="1"/>
</dbReference>
<dbReference type="GO" id="GO:0003700">
    <property type="term" value="F:DNA-binding transcription factor activity"/>
    <property type="evidence" value="ECO:0007669"/>
    <property type="project" value="InterPro"/>
</dbReference>
<reference evidence="7" key="1">
    <citation type="submission" date="2016-10" db="EMBL/GenBank/DDBJ databases">
        <authorList>
            <person name="Varghese N."/>
        </authorList>
    </citation>
    <scope>NUCLEOTIDE SEQUENCE [LARGE SCALE GENOMIC DNA]</scope>
    <source>
        <strain evidence="7">DSM 21843</strain>
    </source>
</reference>
<dbReference type="InterPro" id="IPR036388">
    <property type="entry name" value="WH-like_DNA-bd_sf"/>
</dbReference>
<comment type="similarity">
    <text evidence="1">Belongs to the LysR transcriptional regulatory family.</text>
</comment>
<dbReference type="CDD" id="cd05466">
    <property type="entry name" value="PBP2_LTTR_substrate"/>
    <property type="match status" value="1"/>
</dbReference>
<name>A0A172RZJ2_9ACTN</name>
<dbReference type="SUPFAM" id="SSF46785">
    <property type="entry name" value="Winged helix' DNA-binding domain"/>
    <property type="match status" value="1"/>
</dbReference>
<organism evidence="6 7">
    <name type="scientific">Denitrobacterium detoxificans</name>
    <dbReference type="NCBI Taxonomy" id="79604"/>
    <lineage>
        <taxon>Bacteria</taxon>
        <taxon>Bacillati</taxon>
        <taxon>Actinomycetota</taxon>
        <taxon>Coriobacteriia</taxon>
        <taxon>Eggerthellales</taxon>
        <taxon>Eggerthellaceae</taxon>
        <taxon>Denitrobacterium</taxon>
    </lineage>
</organism>
<dbReference type="KEGG" id="ddt:AAY81_08620"/>
<sequence>MNDNHVRYFKVLYERPNIRAAAQAIPLSRQGLLKSIDALERELGVTLFENIKGDLCLPTPYGDAFYEFACDCEAAGSRLKMRFREIEDARNNHLSLCAAIGVRGTIGTELFTSFKKSHPNVMIDCDEQPDAHCDESIHAGESMLAFTVYPYDPDFETTELYSCDRLAWVSASDPLAQRESICIDDLNGYSVGLVGPSFKNYPEFSRLCQETGVQPAEIETFAEMSILYAYACNPKHLSFTAPCVVSLFDGLFGNQEAPVKAIPFVGTPWRFGISYKKDHSLNSLEYEFIEHCKQYAKKLVPQN</sequence>
<dbReference type="InterPro" id="IPR036390">
    <property type="entry name" value="WH_DNA-bd_sf"/>
</dbReference>
<dbReference type="PANTHER" id="PTHR30419:SF8">
    <property type="entry name" value="NITROGEN ASSIMILATION TRANSCRIPTIONAL ACTIVATOR-RELATED"/>
    <property type="match status" value="1"/>
</dbReference>
<dbReference type="Pfam" id="PF00126">
    <property type="entry name" value="HTH_1"/>
    <property type="match status" value="1"/>
</dbReference>
<dbReference type="PANTHER" id="PTHR30419">
    <property type="entry name" value="HTH-TYPE TRANSCRIPTIONAL REGULATOR YBHD"/>
    <property type="match status" value="1"/>
</dbReference>
<evidence type="ECO:0000256" key="4">
    <source>
        <dbReference type="ARBA" id="ARBA00023163"/>
    </source>
</evidence>
<gene>
    <name evidence="6" type="ORF">SAMN02910314_00539</name>
</gene>
<dbReference type="GO" id="GO:0003677">
    <property type="term" value="F:DNA binding"/>
    <property type="evidence" value="ECO:0007669"/>
    <property type="project" value="UniProtKB-KW"/>
</dbReference>
<dbReference type="STRING" id="79604.AAY81_08620"/>
<dbReference type="RefSeq" id="WP_066664011.1">
    <property type="nucleotide sequence ID" value="NZ_CP011402.1"/>
</dbReference>
<dbReference type="InterPro" id="IPR050950">
    <property type="entry name" value="HTH-type_LysR_regulators"/>
</dbReference>
<dbReference type="InterPro" id="IPR000847">
    <property type="entry name" value="LysR_HTH_N"/>
</dbReference>
<dbReference type="EMBL" id="FOEC01000002">
    <property type="protein sequence ID" value="SEO55246.1"/>
    <property type="molecule type" value="Genomic_DNA"/>
</dbReference>
<dbReference type="GO" id="GO:0005829">
    <property type="term" value="C:cytosol"/>
    <property type="evidence" value="ECO:0007669"/>
    <property type="project" value="TreeGrafter"/>
</dbReference>